<feature type="region of interest" description="Disordered" evidence="4">
    <location>
        <begin position="312"/>
        <end position="392"/>
    </location>
</feature>
<dbReference type="PROSITE" id="PS00018">
    <property type="entry name" value="EF_HAND_1"/>
    <property type="match status" value="1"/>
</dbReference>
<feature type="compositionally biased region" description="Low complexity" evidence="4">
    <location>
        <begin position="369"/>
        <end position="392"/>
    </location>
</feature>
<dbReference type="GO" id="GO:0004197">
    <property type="term" value="F:cysteine-type endopeptidase activity"/>
    <property type="evidence" value="ECO:0007669"/>
    <property type="project" value="InterPro"/>
</dbReference>
<dbReference type="Proteomes" id="UP000316096">
    <property type="component" value="Unassembled WGS sequence"/>
</dbReference>
<feature type="compositionally biased region" description="Pro residues" evidence="4">
    <location>
        <begin position="317"/>
        <end position="337"/>
    </location>
</feature>
<keyword evidence="1 3" id="KW-0853">WD repeat</keyword>
<dbReference type="Gene3D" id="2.130.10.10">
    <property type="entry name" value="YVTN repeat-like/Quinoprotein amine dehydrogenase"/>
    <property type="match status" value="2"/>
</dbReference>
<comment type="caution">
    <text evidence="6">The sequence shown here is derived from an EMBL/GenBank/DDBJ whole genome shotgun (WGS) entry which is preliminary data.</text>
</comment>
<dbReference type="PROSITE" id="PS50294">
    <property type="entry name" value="WD_REPEATS_REGION"/>
    <property type="match status" value="1"/>
</dbReference>
<evidence type="ECO:0000256" key="3">
    <source>
        <dbReference type="PROSITE-ProRule" id="PRU00221"/>
    </source>
</evidence>
<feature type="repeat" description="WD" evidence="3">
    <location>
        <begin position="443"/>
        <end position="484"/>
    </location>
</feature>
<dbReference type="CDD" id="cd00200">
    <property type="entry name" value="WD40"/>
    <property type="match status" value="1"/>
</dbReference>
<protein>
    <submittedName>
        <fullName evidence="6">WD domain G-beta repeat uncharacterized protein</fullName>
    </submittedName>
</protein>
<dbReference type="InterPro" id="IPR015943">
    <property type="entry name" value="WD40/YVTN_repeat-like_dom_sf"/>
</dbReference>
<reference evidence="6 7" key="1">
    <citation type="submission" date="2019-06" db="EMBL/GenBank/DDBJ databases">
        <title>Sequencing the genomes of 1000 actinobacteria strains.</title>
        <authorList>
            <person name="Klenk H.-P."/>
        </authorList>
    </citation>
    <scope>NUCLEOTIDE SEQUENCE [LARGE SCALE GENOMIC DNA]</scope>
    <source>
        <strain evidence="6 7">DSM 102200</strain>
    </source>
</reference>
<dbReference type="InterPro" id="IPR011047">
    <property type="entry name" value="Quinoprotein_ADH-like_sf"/>
</dbReference>
<dbReference type="Pfam" id="PF00400">
    <property type="entry name" value="WD40"/>
    <property type="match status" value="4"/>
</dbReference>
<organism evidence="6 7">
    <name type="scientific">Actinoallomurus bryophytorum</name>
    <dbReference type="NCBI Taxonomy" id="1490222"/>
    <lineage>
        <taxon>Bacteria</taxon>
        <taxon>Bacillati</taxon>
        <taxon>Actinomycetota</taxon>
        <taxon>Actinomycetes</taxon>
        <taxon>Streptosporangiales</taxon>
        <taxon>Thermomonosporaceae</taxon>
        <taxon>Actinoallomurus</taxon>
    </lineage>
</organism>
<dbReference type="SMART" id="SM00320">
    <property type="entry name" value="WD40"/>
    <property type="match status" value="6"/>
</dbReference>
<keyword evidence="7" id="KW-1185">Reference proteome</keyword>
<sequence>MGRRLALLIATYRYQDTGLRQLTAPAHDAEALAAVLRDPDIAGFEVTTLINEPHHRVGEAIGDFYRDRRHDDLTLLYFTGHGLKDDDGRLYLAMTNTRRDSLLFTGLPAEHVDQAMEGCVSRQKVLVLDCCYSGAFPAGRTAKADTAVHTLERFQGRGRTVLTASDATQYSFEGDRAQGEATQSVFTRYLVAGLRDGSADLDNDGDITIDELYGYVYERVVAEMPQQRPKKQDNVEGRTIIARNVNWTLPAYLRNAIESPFAKDRLAVLDGLAHLHRVGNATVRAQVLTEIRGLADDDSKAVSSAAAAHLESLLIRPPEPPAETPRVPDPQPVPTPEPASELEPEPSKPASPPGPTPPPEPAPVPKPVALPRSVPAPGRGGRAAAPAPAGGPGLLTPTRAKILLAGAVAVVLAITIVILSLPGHHHPSGGSTSSAPHAAKVVLHGLGGPIGDLTFSADGKFVAAVGNGGAVGVWDAATGRSMGTLSGHEAGATRLALSPDGKVVAVESGSKQGGSKVRLLGVATGEFGGTITENGPSYSLAFSPDGETLATAWGLAAEKSYDNRIHLWHRATGASVGTLAGHTNGIEVMAFSQDGKLLASGGSGSNPVRVWSVSTRKLRATLVTDVTAFVAGLAFGPDGKSVITLRSGAAQVWDVASALPIATFGGDRPGLVRFGAVGFDVHGTALAASDNDPVVLWNVSKGQAVASFTTGGLSKVLAFGPDGRTLATGGEDGTVRLWDIPA</sequence>
<feature type="domain" description="Peptidase C14 caspase" evidence="5">
    <location>
        <begin position="3"/>
        <end position="228"/>
    </location>
</feature>
<proteinExistence type="predicted"/>
<evidence type="ECO:0000313" key="7">
    <source>
        <dbReference type="Proteomes" id="UP000316096"/>
    </source>
</evidence>
<dbReference type="InterPro" id="IPR019775">
    <property type="entry name" value="WD40_repeat_CS"/>
</dbReference>
<feature type="compositionally biased region" description="Pro residues" evidence="4">
    <location>
        <begin position="347"/>
        <end position="368"/>
    </location>
</feature>
<evidence type="ECO:0000313" key="6">
    <source>
        <dbReference type="EMBL" id="TQL99208.1"/>
    </source>
</evidence>
<dbReference type="PANTHER" id="PTHR22847:SF637">
    <property type="entry name" value="WD REPEAT DOMAIN 5B"/>
    <property type="match status" value="1"/>
</dbReference>
<dbReference type="PROSITE" id="PS00678">
    <property type="entry name" value="WD_REPEATS_1"/>
    <property type="match status" value="1"/>
</dbReference>
<dbReference type="EMBL" id="VFOZ01000001">
    <property type="protein sequence ID" value="TQL99208.1"/>
    <property type="molecule type" value="Genomic_DNA"/>
</dbReference>
<dbReference type="PANTHER" id="PTHR22847">
    <property type="entry name" value="WD40 REPEAT PROTEIN"/>
    <property type="match status" value="1"/>
</dbReference>
<evidence type="ECO:0000256" key="1">
    <source>
        <dbReference type="ARBA" id="ARBA00022574"/>
    </source>
</evidence>
<keyword evidence="2" id="KW-0677">Repeat</keyword>
<dbReference type="SUPFAM" id="SSF52129">
    <property type="entry name" value="Caspase-like"/>
    <property type="match status" value="1"/>
</dbReference>
<evidence type="ECO:0000256" key="2">
    <source>
        <dbReference type="ARBA" id="ARBA00022737"/>
    </source>
</evidence>
<feature type="repeat" description="WD" evidence="3">
    <location>
        <begin position="579"/>
        <end position="621"/>
    </location>
</feature>
<evidence type="ECO:0000256" key="4">
    <source>
        <dbReference type="SAM" id="MobiDB-lite"/>
    </source>
</evidence>
<dbReference type="Pfam" id="PF00656">
    <property type="entry name" value="Peptidase_C14"/>
    <property type="match status" value="1"/>
</dbReference>
<dbReference type="NCBIfam" id="NF047832">
    <property type="entry name" value="caspase_w_EACC1"/>
    <property type="match status" value="1"/>
</dbReference>
<dbReference type="Gene3D" id="3.40.50.1460">
    <property type="match status" value="1"/>
</dbReference>
<accession>A0A543CQ22</accession>
<dbReference type="InterPro" id="IPR018247">
    <property type="entry name" value="EF_Hand_1_Ca_BS"/>
</dbReference>
<feature type="repeat" description="WD" evidence="3">
    <location>
        <begin position="717"/>
        <end position="742"/>
    </location>
</feature>
<dbReference type="InterPro" id="IPR029030">
    <property type="entry name" value="Caspase-like_dom_sf"/>
</dbReference>
<dbReference type="InterPro" id="IPR011600">
    <property type="entry name" value="Pept_C14_caspase"/>
</dbReference>
<dbReference type="PROSITE" id="PS50082">
    <property type="entry name" value="WD_REPEATS_2"/>
    <property type="match status" value="3"/>
</dbReference>
<name>A0A543CQ22_9ACTN</name>
<dbReference type="InterPro" id="IPR001680">
    <property type="entry name" value="WD40_rpt"/>
</dbReference>
<gene>
    <name evidence="6" type="ORF">FB559_4865</name>
</gene>
<dbReference type="SUPFAM" id="SSF50998">
    <property type="entry name" value="Quinoprotein alcohol dehydrogenase-like"/>
    <property type="match status" value="1"/>
</dbReference>
<dbReference type="GO" id="GO:0006508">
    <property type="term" value="P:proteolysis"/>
    <property type="evidence" value="ECO:0007669"/>
    <property type="project" value="InterPro"/>
</dbReference>
<dbReference type="AlphaFoldDB" id="A0A543CQ22"/>
<evidence type="ECO:0000259" key="5">
    <source>
        <dbReference type="Pfam" id="PF00656"/>
    </source>
</evidence>